<dbReference type="PANTHER" id="PTHR31373">
    <property type="entry name" value="OS06G0652100 PROTEIN"/>
    <property type="match status" value="1"/>
</dbReference>
<dbReference type="PANTHER" id="PTHR31373:SF27">
    <property type="entry name" value="TROVE DOMAIN-CONTAINING PROTEIN"/>
    <property type="match status" value="1"/>
</dbReference>
<dbReference type="EMBL" id="JBBPBN010001007">
    <property type="protein sequence ID" value="KAK8480617.1"/>
    <property type="molecule type" value="Genomic_DNA"/>
</dbReference>
<protein>
    <recommendedName>
        <fullName evidence="1">DUF7788 domain-containing protein</fullName>
    </recommendedName>
</protein>
<accession>A0ABR1ZJL2</accession>
<proteinExistence type="predicted"/>
<comment type="caution">
    <text evidence="2">The sequence shown here is derived from an EMBL/GenBank/DDBJ whole genome shotgun (WGS) entry which is preliminary data.</text>
</comment>
<reference evidence="2 3" key="1">
    <citation type="journal article" date="2024" name="G3 (Bethesda)">
        <title>Genome assembly of Hibiscus sabdariffa L. provides insights into metabolisms of medicinal natural products.</title>
        <authorList>
            <person name="Kim T."/>
        </authorList>
    </citation>
    <scope>NUCLEOTIDE SEQUENCE [LARGE SCALE GENOMIC DNA]</scope>
    <source>
        <strain evidence="2">TK-2024</strain>
        <tissue evidence="2">Old leaves</tissue>
    </source>
</reference>
<evidence type="ECO:0000313" key="2">
    <source>
        <dbReference type="EMBL" id="KAK8480617.1"/>
    </source>
</evidence>
<dbReference type="Pfam" id="PF25043">
    <property type="entry name" value="DUF7788"/>
    <property type="match status" value="1"/>
</dbReference>
<dbReference type="Proteomes" id="UP001396334">
    <property type="component" value="Unassembled WGS sequence"/>
</dbReference>
<dbReference type="PIRSF" id="PIRSF015417">
    <property type="entry name" value="T31B5_30_vWA"/>
    <property type="match status" value="1"/>
</dbReference>
<evidence type="ECO:0000313" key="3">
    <source>
        <dbReference type="Proteomes" id="UP001396334"/>
    </source>
</evidence>
<gene>
    <name evidence="2" type="ORF">V6N11_066198</name>
</gene>
<keyword evidence="3" id="KW-1185">Reference proteome</keyword>
<name>A0ABR1ZJL2_9ROSI</name>
<feature type="domain" description="DUF7788" evidence="1">
    <location>
        <begin position="1"/>
        <end position="142"/>
    </location>
</feature>
<dbReference type="InterPro" id="IPR011205">
    <property type="entry name" value="UCP015417_vWA"/>
</dbReference>
<organism evidence="2 3">
    <name type="scientific">Hibiscus sabdariffa</name>
    <name type="common">roselle</name>
    <dbReference type="NCBI Taxonomy" id="183260"/>
    <lineage>
        <taxon>Eukaryota</taxon>
        <taxon>Viridiplantae</taxon>
        <taxon>Streptophyta</taxon>
        <taxon>Embryophyta</taxon>
        <taxon>Tracheophyta</taxon>
        <taxon>Spermatophyta</taxon>
        <taxon>Magnoliopsida</taxon>
        <taxon>eudicotyledons</taxon>
        <taxon>Gunneridae</taxon>
        <taxon>Pentapetalae</taxon>
        <taxon>rosids</taxon>
        <taxon>malvids</taxon>
        <taxon>Malvales</taxon>
        <taxon>Malvaceae</taxon>
        <taxon>Malvoideae</taxon>
        <taxon>Hibiscus</taxon>
    </lineage>
</organism>
<evidence type="ECO:0000259" key="1">
    <source>
        <dbReference type="Pfam" id="PF25043"/>
    </source>
</evidence>
<sequence>MDWGGNTDFQKAFDQILAVAVEGKLSEEQLIKRVFVFSDMEFDEATGNYYKFRNRMYSQEGNDMGEFDNAWEKIKHNAWKTDYEVIQQKFHDSGYKRVPEIVFWNLRNSSSTPVVANQDGVALVSGFSKNLLTLFLEEGGIVNPLQVMELAIAGKEYKKLAIHD</sequence>
<dbReference type="InterPro" id="IPR056690">
    <property type="entry name" value="DUF7788"/>
</dbReference>